<gene>
    <name evidence="2" type="ORF">Bhyg_08482</name>
</gene>
<evidence type="ECO:0000313" key="2">
    <source>
        <dbReference type="EMBL" id="KAJ6643520.1"/>
    </source>
</evidence>
<evidence type="ECO:0000313" key="3">
    <source>
        <dbReference type="Proteomes" id="UP001151699"/>
    </source>
</evidence>
<keyword evidence="1" id="KW-0732">Signal</keyword>
<feature type="signal peptide" evidence="1">
    <location>
        <begin position="1"/>
        <end position="23"/>
    </location>
</feature>
<dbReference type="Proteomes" id="UP001151699">
    <property type="component" value="Chromosome B"/>
</dbReference>
<proteinExistence type="predicted"/>
<dbReference type="PANTHER" id="PTHR21112">
    <property type="entry name" value="CHEMOSENSORY PROTEIN A 29A-RELATED"/>
    <property type="match status" value="1"/>
</dbReference>
<comment type="caution">
    <text evidence="2">The sequence shown here is derived from an EMBL/GenBank/DDBJ whole genome shotgun (WGS) entry which is preliminary data.</text>
</comment>
<keyword evidence="3" id="KW-1185">Reference proteome</keyword>
<accession>A0A9Q0N4U0</accession>
<name>A0A9Q0N4U0_9DIPT</name>
<evidence type="ECO:0000256" key="1">
    <source>
        <dbReference type="SAM" id="SignalP"/>
    </source>
</evidence>
<feature type="chain" id="PRO_5040316846" evidence="1">
    <location>
        <begin position="24"/>
        <end position="186"/>
    </location>
</feature>
<reference evidence="2" key="1">
    <citation type="submission" date="2022-07" db="EMBL/GenBank/DDBJ databases">
        <authorList>
            <person name="Trinca V."/>
            <person name="Uliana J.V.C."/>
            <person name="Torres T.T."/>
            <person name="Ward R.J."/>
            <person name="Monesi N."/>
        </authorList>
    </citation>
    <scope>NUCLEOTIDE SEQUENCE</scope>
    <source>
        <strain evidence="2">HSMRA1968</strain>
        <tissue evidence="2">Whole embryos</tissue>
    </source>
</reference>
<dbReference type="PANTHER" id="PTHR21112:SF0">
    <property type="entry name" value="CHEMOSENSORY PROTEIN A 29A-RELATED"/>
    <property type="match status" value="1"/>
</dbReference>
<dbReference type="EMBL" id="WJQU01000002">
    <property type="protein sequence ID" value="KAJ6643520.1"/>
    <property type="molecule type" value="Genomic_DNA"/>
</dbReference>
<protein>
    <submittedName>
        <fullName evidence="2">Uncharacterized protein</fullName>
    </submittedName>
</protein>
<dbReference type="AlphaFoldDB" id="A0A9Q0N4U0"/>
<feature type="non-terminal residue" evidence="2">
    <location>
        <position position="1"/>
    </location>
</feature>
<sequence>MSRYQSLFLLCLFCLNKATLLLCFTDSYFESAKFVNPENKFPFCGNITVKRTRGNHPTLFSEIKVTDTLRNYEFNAKVLYSRLGNNQFVQMPVMPYRAPLCSVMNTKMVRDVWSSFSQQNCSNFPTSNDPNIDLCDLILMENHYYLRKCSFDLSIIDVKFIPAGRFRVTYLYYKGKENKASTAIEI</sequence>
<organism evidence="2 3">
    <name type="scientific">Pseudolycoriella hygida</name>
    <dbReference type="NCBI Taxonomy" id="35572"/>
    <lineage>
        <taxon>Eukaryota</taxon>
        <taxon>Metazoa</taxon>
        <taxon>Ecdysozoa</taxon>
        <taxon>Arthropoda</taxon>
        <taxon>Hexapoda</taxon>
        <taxon>Insecta</taxon>
        <taxon>Pterygota</taxon>
        <taxon>Neoptera</taxon>
        <taxon>Endopterygota</taxon>
        <taxon>Diptera</taxon>
        <taxon>Nematocera</taxon>
        <taxon>Sciaroidea</taxon>
        <taxon>Sciaridae</taxon>
        <taxon>Pseudolycoriella</taxon>
    </lineage>
</organism>